<reference evidence="2 3" key="1">
    <citation type="journal article" date="2018" name="Arch. Microbiol.">
        <title>New insights into the metabolic potential of the phototrophic purple bacterium Rhodopila globiformis DSM 161(T) from its draft genome sequence and evidence for a vanadium-dependent nitrogenase.</title>
        <authorList>
            <person name="Imhoff J.F."/>
            <person name="Rahn T."/>
            <person name="Kunzel S."/>
            <person name="Neulinger S.C."/>
        </authorList>
    </citation>
    <scope>NUCLEOTIDE SEQUENCE [LARGE SCALE GENOMIC DNA]</scope>
    <source>
        <strain evidence="2 3">DSM 161</strain>
    </source>
</reference>
<protein>
    <submittedName>
        <fullName evidence="2">Uncharacterized protein</fullName>
    </submittedName>
</protein>
<keyword evidence="3" id="KW-1185">Reference proteome</keyword>
<gene>
    <name evidence="2" type="ORF">CCS01_26260</name>
</gene>
<dbReference type="AlphaFoldDB" id="A0A2S6MZC2"/>
<evidence type="ECO:0000313" key="3">
    <source>
        <dbReference type="Proteomes" id="UP000239724"/>
    </source>
</evidence>
<dbReference type="Proteomes" id="UP000239724">
    <property type="component" value="Unassembled WGS sequence"/>
</dbReference>
<evidence type="ECO:0000256" key="1">
    <source>
        <dbReference type="SAM" id="MobiDB-lite"/>
    </source>
</evidence>
<sequence>MSQVEPASSPRIERAKKRELEAPLTLSAEELEAVAGGMALSVALIDRNTGATLGAVPPPPPPPPVSAKM</sequence>
<organism evidence="2 3">
    <name type="scientific">Rhodopila globiformis</name>
    <name type="common">Rhodopseudomonas globiformis</name>
    <dbReference type="NCBI Taxonomy" id="1071"/>
    <lineage>
        <taxon>Bacteria</taxon>
        <taxon>Pseudomonadati</taxon>
        <taxon>Pseudomonadota</taxon>
        <taxon>Alphaproteobacteria</taxon>
        <taxon>Acetobacterales</taxon>
        <taxon>Acetobacteraceae</taxon>
        <taxon>Rhodopila</taxon>
    </lineage>
</organism>
<proteinExistence type="predicted"/>
<dbReference type="EMBL" id="NHRY01000254">
    <property type="protein sequence ID" value="PPQ27702.1"/>
    <property type="molecule type" value="Genomic_DNA"/>
</dbReference>
<comment type="caution">
    <text evidence="2">The sequence shown here is derived from an EMBL/GenBank/DDBJ whole genome shotgun (WGS) entry which is preliminary data.</text>
</comment>
<accession>A0A2S6MZC2</accession>
<name>A0A2S6MZC2_RHOGL</name>
<evidence type="ECO:0000313" key="2">
    <source>
        <dbReference type="EMBL" id="PPQ27702.1"/>
    </source>
</evidence>
<feature type="compositionally biased region" description="Basic and acidic residues" evidence="1">
    <location>
        <begin position="11"/>
        <end position="21"/>
    </location>
</feature>
<feature type="region of interest" description="Disordered" evidence="1">
    <location>
        <begin position="1"/>
        <end position="21"/>
    </location>
</feature>